<feature type="compositionally biased region" description="Basic and acidic residues" evidence="1">
    <location>
        <begin position="459"/>
        <end position="472"/>
    </location>
</feature>
<dbReference type="Gene3D" id="3.30.70.1070">
    <property type="entry name" value="Sporulation related repeat"/>
    <property type="match status" value="1"/>
</dbReference>
<feature type="compositionally biased region" description="Basic and acidic residues" evidence="1">
    <location>
        <begin position="438"/>
        <end position="447"/>
    </location>
</feature>
<dbReference type="InterPro" id="IPR027417">
    <property type="entry name" value="P-loop_NTPase"/>
</dbReference>
<evidence type="ECO:0000256" key="1">
    <source>
        <dbReference type="SAM" id="MobiDB-lite"/>
    </source>
</evidence>
<dbReference type="CDD" id="cd02042">
    <property type="entry name" value="ParAB_family"/>
    <property type="match status" value="1"/>
</dbReference>
<dbReference type="InterPro" id="IPR036680">
    <property type="entry name" value="SPOR-like_sf"/>
</dbReference>
<dbReference type="SUPFAM" id="SSF52540">
    <property type="entry name" value="P-loop containing nucleoside triphosphate hydrolases"/>
    <property type="match status" value="1"/>
</dbReference>
<reference evidence="5" key="1">
    <citation type="journal article" date="2019" name="Int. J. Syst. Evol. Microbiol.">
        <title>The Global Catalogue of Microorganisms (GCM) 10K type strain sequencing project: providing services to taxonomists for standard genome sequencing and annotation.</title>
        <authorList>
            <consortium name="The Broad Institute Genomics Platform"/>
            <consortium name="The Broad Institute Genome Sequencing Center for Infectious Disease"/>
            <person name="Wu L."/>
            <person name="Ma J."/>
        </authorList>
    </citation>
    <scope>NUCLEOTIDE SEQUENCE [LARGE SCALE GENOMIC DNA]</scope>
    <source>
        <strain evidence="5">KACC 12597</strain>
    </source>
</reference>
<sequence>MTRTLAERQKNAPEIIAVASQKGGVGKSTTALNLSIALVAAGRNVLLMDLDPQGNSGYTLMSGIQASGTERMLREAALTRDMITATEIPDLFLAPATPGLSGLENELAQFGDSRTRLHQALATLPALPVHFDHIVLDCPPSVGLLTLNALAAAHQILLPLPCDTVSLESLPALLQTIERLRAGLKQPLHGVHLLLVHRAALHASALALARTLRQDYGHLVLRTEIPYGDAVREAADRGRPLLAYNPQCDVSQAYLELACEWMLEYDERLQPESSWSFRGRQERMEVYHDRMRKRIRAWLVDPTSLLYDETWESRHLQDALVLNELFATKRAPRRGRFLALLLFMLALSGGLFLQLRLSDLNWWSNPGELLLTASEESVTRETGPAEPKQPGSAVEPDRQERAAESDRAPMVADSDRTEGIVEPEPSEAPLASDPPAVEPDRASDLSRKPPLPDSATEPQPRDTRADEEHTGEDAAASDSPVPPADIQEIRLTPSVYRWQVQVLAGRSLDRVKEDSQRFMREFSSMLEGRTLTISQPREDGTESPFYRLRVLDWESRSEAANWCARLRTRGQQCFVTGAAVESP</sequence>
<keyword evidence="2" id="KW-0472">Membrane</keyword>
<feature type="transmembrane region" description="Helical" evidence="2">
    <location>
        <begin position="337"/>
        <end position="355"/>
    </location>
</feature>
<name>A0ABW4Y3K2_9GAMM</name>
<feature type="region of interest" description="Disordered" evidence="1">
    <location>
        <begin position="374"/>
        <end position="483"/>
    </location>
</feature>
<dbReference type="Proteomes" id="UP001597337">
    <property type="component" value="Unassembled WGS sequence"/>
</dbReference>
<evidence type="ECO:0000256" key="2">
    <source>
        <dbReference type="SAM" id="Phobius"/>
    </source>
</evidence>
<feature type="domain" description="SPOR" evidence="3">
    <location>
        <begin position="492"/>
        <end position="582"/>
    </location>
</feature>
<organism evidence="4 5">
    <name type="scientific">Thiorhodococcus fuscus</name>
    <dbReference type="NCBI Taxonomy" id="527200"/>
    <lineage>
        <taxon>Bacteria</taxon>
        <taxon>Pseudomonadati</taxon>
        <taxon>Pseudomonadota</taxon>
        <taxon>Gammaproteobacteria</taxon>
        <taxon>Chromatiales</taxon>
        <taxon>Chromatiaceae</taxon>
        <taxon>Thiorhodococcus</taxon>
    </lineage>
</organism>
<feature type="compositionally biased region" description="Basic and acidic residues" evidence="1">
    <location>
        <begin position="395"/>
        <end position="419"/>
    </location>
</feature>
<gene>
    <name evidence="4" type="ORF">ACFSJC_02635</name>
</gene>
<evidence type="ECO:0000313" key="4">
    <source>
        <dbReference type="EMBL" id="MFD2110736.1"/>
    </source>
</evidence>
<dbReference type="Pfam" id="PF05036">
    <property type="entry name" value="SPOR"/>
    <property type="match status" value="1"/>
</dbReference>
<protein>
    <submittedName>
        <fullName evidence="4">AAA family ATPase</fullName>
    </submittedName>
</protein>
<keyword evidence="2" id="KW-1133">Transmembrane helix</keyword>
<dbReference type="InterPro" id="IPR050678">
    <property type="entry name" value="DNA_Partitioning_ATPase"/>
</dbReference>
<dbReference type="EMBL" id="JBHUHX010000004">
    <property type="protein sequence ID" value="MFD2110736.1"/>
    <property type="molecule type" value="Genomic_DNA"/>
</dbReference>
<evidence type="ECO:0000313" key="5">
    <source>
        <dbReference type="Proteomes" id="UP001597337"/>
    </source>
</evidence>
<dbReference type="PROSITE" id="PS51724">
    <property type="entry name" value="SPOR"/>
    <property type="match status" value="1"/>
</dbReference>
<proteinExistence type="predicted"/>
<evidence type="ECO:0000259" key="3">
    <source>
        <dbReference type="PROSITE" id="PS51724"/>
    </source>
</evidence>
<dbReference type="RefSeq" id="WP_386022795.1">
    <property type="nucleotide sequence ID" value="NZ_JBHUHX010000004.1"/>
</dbReference>
<dbReference type="InterPro" id="IPR025669">
    <property type="entry name" value="AAA_dom"/>
</dbReference>
<accession>A0ABW4Y3K2</accession>
<dbReference type="PANTHER" id="PTHR13696">
    <property type="entry name" value="P-LOOP CONTAINING NUCLEOSIDE TRIPHOSPHATE HYDROLASE"/>
    <property type="match status" value="1"/>
</dbReference>
<comment type="caution">
    <text evidence="4">The sequence shown here is derived from an EMBL/GenBank/DDBJ whole genome shotgun (WGS) entry which is preliminary data.</text>
</comment>
<dbReference type="Pfam" id="PF13614">
    <property type="entry name" value="AAA_31"/>
    <property type="match status" value="1"/>
</dbReference>
<keyword evidence="5" id="KW-1185">Reference proteome</keyword>
<dbReference type="PANTHER" id="PTHR13696:SF52">
    <property type="entry name" value="PARA FAMILY PROTEIN CT_582"/>
    <property type="match status" value="1"/>
</dbReference>
<dbReference type="Gene3D" id="3.40.50.300">
    <property type="entry name" value="P-loop containing nucleotide triphosphate hydrolases"/>
    <property type="match status" value="1"/>
</dbReference>
<dbReference type="InterPro" id="IPR007730">
    <property type="entry name" value="SPOR-like_dom"/>
</dbReference>
<keyword evidence="2" id="KW-0812">Transmembrane</keyword>